<keyword evidence="3" id="KW-1185">Reference proteome</keyword>
<evidence type="ECO:0000256" key="1">
    <source>
        <dbReference type="SAM" id="MobiDB-lite"/>
    </source>
</evidence>
<protein>
    <submittedName>
        <fullName evidence="2">Uncharacterized protein (TIGR02145 family)</fullName>
    </submittedName>
</protein>
<organism evidence="2 3">
    <name type="scientific">Hallerella porci</name>
    <dbReference type="NCBI Taxonomy" id="1945871"/>
    <lineage>
        <taxon>Bacteria</taxon>
        <taxon>Pseudomonadati</taxon>
        <taxon>Fibrobacterota</taxon>
        <taxon>Fibrobacteria</taxon>
        <taxon>Fibrobacterales</taxon>
        <taxon>Fibrobacteraceae</taxon>
        <taxon>Hallerella</taxon>
    </lineage>
</organism>
<dbReference type="RefSeq" id="WP_109587859.1">
    <property type="nucleotide sequence ID" value="NZ_QGHD01000042.1"/>
</dbReference>
<dbReference type="Proteomes" id="UP000245523">
    <property type="component" value="Unassembled WGS sequence"/>
</dbReference>
<feature type="region of interest" description="Disordered" evidence="1">
    <location>
        <begin position="23"/>
        <end position="85"/>
    </location>
</feature>
<evidence type="ECO:0000313" key="3">
    <source>
        <dbReference type="Proteomes" id="UP000245523"/>
    </source>
</evidence>
<comment type="caution">
    <text evidence="2">The sequence shown here is derived from an EMBL/GenBank/DDBJ whole genome shotgun (WGS) entry which is preliminary data.</text>
</comment>
<reference evidence="2 3" key="1">
    <citation type="submission" date="2018-05" db="EMBL/GenBank/DDBJ databases">
        <title>Animal gut microbial communities from fecal samples from Wisconsin, USA.</title>
        <authorList>
            <person name="Neumann A."/>
        </authorList>
    </citation>
    <scope>NUCLEOTIDE SEQUENCE [LARGE SCALE GENOMIC DNA]</scope>
    <source>
        <strain evidence="2 3">UWS4</strain>
    </source>
</reference>
<sequence length="262" mass="29003">MNKFKTLLFLAAFSGIGLWGCDDSSSASSNGPDESATAESSSSLKDSDTAEDLSSSIDKAQESSSSMKYSSSEDKNSSSSVEKSNSSSSYVADYCKEGDIDTLYQEKRTVYVHCDGGYWKTDSIVYDPQPKEYPVMDSLFETKYSTYGEFEDPRDHQSYKTVILNMHDGDGMIVEGEKIEVFAQNLNYGEMIDTSKKIHDDTKVEKYCDLNDEWFCDNGWGGGRYTWSEAMGLSAKYDSVLWKDTVGGDTRIHQGLCPGGGI</sequence>
<accession>A0ABX5LI36</accession>
<name>A0ABX5LI36_9BACT</name>
<gene>
    <name evidence="2" type="ORF">B0H50_1423</name>
</gene>
<evidence type="ECO:0000313" key="2">
    <source>
        <dbReference type="EMBL" id="PWK88725.1"/>
    </source>
</evidence>
<dbReference type="EMBL" id="QGHD01000042">
    <property type="protein sequence ID" value="PWK88725.1"/>
    <property type="molecule type" value="Genomic_DNA"/>
</dbReference>
<proteinExistence type="predicted"/>
<feature type="compositionally biased region" description="Polar residues" evidence="1">
    <location>
        <begin position="23"/>
        <end position="44"/>
    </location>
</feature>